<evidence type="ECO:0000259" key="8">
    <source>
        <dbReference type="PROSITE" id="PS50217"/>
    </source>
</evidence>
<organism evidence="9">
    <name type="scientific">Musa acuminata subsp. malaccensis</name>
    <name type="common">Wild banana</name>
    <name type="synonym">Musa malaccensis</name>
    <dbReference type="NCBI Taxonomy" id="214687"/>
    <lineage>
        <taxon>Eukaryota</taxon>
        <taxon>Viridiplantae</taxon>
        <taxon>Streptophyta</taxon>
        <taxon>Embryophyta</taxon>
        <taxon>Tracheophyta</taxon>
        <taxon>Spermatophyta</taxon>
        <taxon>Magnoliopsida</taxon>
        <taxon>Liliopsida</taxon>
        <taxon>Zingiberales</taxon>
        <taxon>Musaceae</taxon>
        <taxon>Musa</taxon>
    </lineage>
</organism>
<comment type="subcellular location">
    <subcellularLocation>
        <location evidence="1">Nucleus</location>
    </subcellularLocation>
</comment>
<dbReference type="GO" id="GO:0003677">
    <property type="term" value="F:DNA binding"/>
    <property type="evidence" value="ECO:0007669"/>
    <property type="project" value="UniProtKB-KW"/>
</dbReference>
<feature type="region of interest" description="Disordered" evidence="7">
    <location>
        <begin position="209"/>
        <end position="234"/>
    </location>
</feature>
<evidence type="ECO:0000256" key="7">
    <source>
        <dbReference type="SAM" id="MobiDB-lite"/>
    </source>
</evidence>
<dbReference type="PANTHER" id="PTHR22952:SF385">
    <property type="entry name" value="ABSCISIC ACID-INSENSITIVE 5-LIKE PROTEIN 2"/>
    <property type="match status" value="1"/>
</dbReference>
<dbReference type="PANTHER" id="PTHR22952">
    <property type="entry name" value="CAMP-RESPONSE ELEMENT BINDING PROTEIN-RELATED"/>
    <property type="match status" value="1"/>
</dbReference>
<dbReference type="SMART" id="SM00338">
    <property type="entry name" value="BRLZ"/>
    <property type="match status" value="1"/>
</dbReference>
<evidence type="ECO:0000256" key="1">
    <source>
        <dbReference type="ARBA" id="ARBA00004123"/>
    </source>
</evidence>
<evidence type="ECO:0000256" key="3">
    <source>
        <dbReference type="ARBA" id="ARBA00023015"/>
    </source>
</evidence>
<dbReference type="Pfam" id="PF00170">
    <property type="entry name" value="bZIP_1"/>
    <property type="match status" value="1"/>
</dbReference>
<dbReference type="InterPro" id="IPR004827">
    <property type="entry name" value="bZIP"/>
</dbReference>
<gene>
    <name evidence="9" type="ORF">GSMUA_308550.1</name>
</gene>
<accession>A0A8D7FGL4</accession>
<proteinExistence type="predicted"/>
<evidence type="ECO:0000256" key="4">
    <source>
        <dbReference type="ARBA" id="ARBA00023125"/>
    </source>
</evidence>
<dbReference type="GO" id="GO:0005634">
    <property type="term" value="C:nucleus"/>
    <property type="evidence" value="ECO:0007669"/>
    <property type="project" value="UniProtKB-SubCell"/>
</dbReference>
<dbReference type="GO" id="GO:0003700">
    <property type="term" value="F:DNA-binding transcription factor activity"/>
    <property type="evidence" value="ECO:0007669"/>
    <property type="project" value="InterPro"/>
</dbReference>
<feature type="compositionally biased region" description="Low complexity" evidence="7">
    <location>
        <begin position="126"/>
        <end position="143"/>
    </location>
</feature>
<keyword evidence="4" id="KW-0238">DNA-binding</keyword>
<evidence type="ECO:0000256" key="5">
    <source>
        <dbReference type="ARBA" id="ARBA00023163"/>
    </source>
</evidence>
<protein>
    <submittedName>
        <fullName evidence="9">(wild Malaysian banana) hypothetical protein</fullName>
    </submittedName>
</protein>
<keyword evidence="2" id="KW-0938">Abscisic acid signaling pathway</keyword>
<dbReference type="PROSITE" id="PS50217">
    <property type="entry name" value="BZIP"/>
    <property type="match status" value="1"/>
</dbReference>
<feature type="domain" description="BZIP" evidence="8">
    <location>
        <begin position="161"/>
        <end position="211"/>
    </location>
</feature>
<dbReference type="SUPFAM" id="SSF57959">
    <property type="entry name" value="Leucine zipper domain"/>
    <property type="match status" value="1"/>
</dbReference>
<evidence type="ECO:0000256" key="2">
    <source>
        <dbReference type="ARBA" id="ARBA00022682"/>
    </source>
</evidence>
<feature type="region of interest" description="Disordered" evidence="7">
    <location>
        <begin position="112"/>
        <end position="156"/>
    </location>
</feature>
<dbReference type="FunFam" id="1.20.5.170:FF:000036">
    <property type="entry name" value="ABSCISIC ACID-INSENSITIVE 5-like protein 2"/>
    <property type="match status" value="1"/>
</dbReference>
<keyword evidence="5" id="KW-0804">Transcription</keyword>
<dbReference type="GO" id="GO:0045893">
    <property type="term" value="P:positive regulation of DNA-templated transcription"/>
    <property type="evidence" value="ECO:0007669"/>
    <property type="project" value="InterPro"/>
</dbReference>
<dbReference type="GO" id="GO:0009738">
    <property type="term" value="P:abscisic acid-activated signaling pathway"/>
    <property type="evidence" value="ECO:0007669"/>
    <property type="project" value="UniProtKB-KW"/>
</dbReference>
<keyword evidence="3" id="KW-0805">Transcription regulation</keyword>
<evidence type="ECO:0000313" key="9">
    <source>
        <dbReference type="EMBL" id="CAG1852629.1"/>
    </source>
</evidence>
<keyword evidence="6" id="KW-0539">Nucleus</keyword>
<dbReference type="PROSITE" id="PS00036">
    <property type="entry name" value="BZIP_BASIC"/>
    <property type="match status" value="1"/>
</dbReference>
<dbReference type="InterPro" id="IPR046347">
    <property type="entry name" value="bZIP_sf"/>
</dbReference>
<dbReference type="PRINTS" id="PR00041">
    <property type="entry name" value="LEUZIPPRCREB"/>
</dbReference>
<dbReference type="InterPro" id="IPR043452">
    <property type="entry name" value="BZIP46-like"/>
</dbReference>
<dbReference type="EMBL" id="HG996476">
    <property type="protein sequence ID" value="CAG1852629.1"/>
    <property type="molecule type" value="Genomic_DNA"/>
</dbReference>
<dbReference type="AlphaFoldDB" id="A0A8D7FGL4"/>
<feature type="compositionally biased region" description="Basic and acidic residues" evidence="7">
    <location>
        <begin position="209"/>
        <end position="224"/>
    </location>
</feature>
<sequence length="234" mass="25746">MADHGGGRDQQLQPLTDAEHGSFHGLMLNEVQSRLGGPLHGLSLGDLLEHAPLVADGLRCSWSGGVPRVLSKKTIVEAWRDIQLRHEEGSSERAVLGEMTVEDFLPKAGAAAQGTDSGVADAHAVRSPGRGSNSSAAAATAPPRSRRRRRVATEDVAEKMVERRQKRMIKNRESAARSRARRQAYTNELENKVVLLEEENQRLVKHKAELEAVERSMPHPDPKHQLRRTSSAPF</sequence>
<reference evidence="9" key="1">
    <citation type="submission" date="2021-03" db="EMBL/GenBank/DDBJ databases">
        <authorList>
            <consortium name="Genoscope - CEA"/>
            <person name="William W."/>
        </authorList>
    </citation>
    <scope>NUCLEOTIDE SEQUENCE</scope>
    <source>
        <strain evidence="9">Doubled-haploid Pahang</strain>
    </source>
</reference>
<name>A0A8D7FGL4_MUSAM</name>
<evidence type="ECO:0000256" key="6">
    <source>
        <dbReference type="ARBA" id="ARBA00023242"/>
    </source>
</evidence>
<dbReference type="Gene3D" id="1.20.5.170">
    <property type="match status" value="1"/>
</dbReference>